<dbReference type="EMBL" id="FKBS01000014">
    <property type="protein sequence ID" value="SAI35449.1"/>
    <property type="molecule type" value="Genomic_DNA"/>
</dbReference>
<name>A0A157PRG5_9BORD</name>
<evidence type="ECO:0000313" key="2">
    <source>
        <dbReference type="Proteomes" id="UP000077037"/>
    </source>
</evidence>
<reference evidence="1 2" key="1">
    <citation type="submission" date="2016-03" db="EMBL/GenBank/DDBJ databases">
        <authorList>
            <consortium name="Pathogen Informatics"/>
        </authorList>
    </citation>
    <scope>NUCLEOTIDE SEQUENCE [LARGE SCALE GENOMIC DNA]</scope>
    <source>
        <strain evidence="1 2">NCTC13364</strain>
    </source>
</reference>
<dbReference type="Proteomes" id="UP000077037">
    <property type="component" value="Unassembled WGS sequence"/>
</dbReference>
<accession>A0A157PRG5</accession>
<protein>
    <submittedName>
        <fullName evidence="1">Uncharacterized protein</fullName>
    </submittedName>
</protein>
<evidence type="ECO:0000313" key="1">
    <source>
        <dbReference type="EMBL" id="SAI35449.1"/>
    </source>
</evidence>
<gene>
    <name evidence="1" type="ORF">SAMEA1982600_02908</name>
</gene>
<sequence length="76" mass="7919">MHCGESMSKIIDSLHSDLVALHQAGAIDNAILHGLEAAINPQPCPSNAFNPPSSRMVTPSSCAFFSLLPASSPDTT</sequence>
<organism evidence="1 2">
    <name type="scientific">Bordetella ansorpii</name>
    <dbReference type="NCBI Taxonomy" id="288768"/>
    <lineage>
        <taxon>Bacteria</taxon>
        <taxon>Pseudomonadati</taxon>
        <taxon>Pseudomonadota</taxon>
        <taxon>Betaproteobacteria</taxon>
        <taxon>Burkholderiales</taxon>
        <taxon>Alcaligenaceae</taxon>
        <taxon>Bordetella</taxon>
    </lineage>
</organism>
<dbReference type="AlphaFoldDB" id="A0A157PRG5"/>
<proteinExistence type="predicted"/>